<accession>A0A178ZVW3</accession>
<evidence type="ECO:0000313" key="2">
    <source>
        <dbReference type="Proteomes" id="UP000078343"/>
    </source>
</evidence>
<dbReference type="AlphaFoldDB" id="A0A178ZVW3"/>
<name>A0A178ZVW3_9EURO</name>
<dbReference type="EMBL" id="LVYI01000002">
    <property type="protein sequence ID" value="OAP63940.1"/>
    <property type="molecule type" value="Genomic_DNA"/>
</dbReference>
<dbReference type="RefSeq" id="XP_018697307.1">
    <property type="nucleotide sequence ID" value="XM_018834683.1"/>
</dbReference>
<gene>
    <name evidence="1" type="ORF">AYL99_03167</name>
</gene>
<dbReference type="GeneID" id="30007337"/>
<evidence type="ECO:0000313" key="1">
    <source>
        <dbReference type="EMBL" id="OAP63940.1"/>
    </source>
</evidence>
<dbReference type="Proteomes" id="UP000078343">
    <property type="component" value="Unassembled WGS sequence"/>
</dbReference>
<protein>
    <submittedName>
        <fullName evidence="1">Uncharacterized protein</fullName>
    </submittedName>
</protein>
<keyword evidence="2" id="KW-1185">Reference proteome</keyword>
<comment type="caution">
    <text evidence="1">The sequence shown here is derived from an EMBL/GenBank/DDBJ whole genome shotgun (WGS) entry which is preliminary data.</text>
</comment>
<proteinExistence type="predicted"/>
<organism evidence="1 2">
    <name type="scientific">Fonsecaea erecta</name>
    <dbReference type="NCBI Taxonomy" id="1367422"/>
    <lineage>
        <taxon>Eukaryota</taxon>
        <taxon>Fungi</taxon>
        <taxon>Dikarya</taxon>
        <taxon>Ascomycota</taxon>
        <taxon>Pezizomycotina</taxon>
        <taxon>Eurotiomycetes</taxon>
        <taxon>Chaetothyriomycetidae</taxon>
        <taxon>Chaetothyriales</taxon>
        <taxon>Herpotrichiellaceae</taxon>
        <taxon>Fonsecaea</taxon>
    </lineage>
</organism>
<sequence>MTVFSFPSCGKDRFVLPATIRRISPPPRLYLDHLDQRLQLVGEKKRSKARNGTTRIANLSRLLLSAAVVVAVTLLVLCRSDGAASSFSVAFAGQVDDAQAPQVSITDYETLSNDVLSDSFNLPFPDMIKWGSTQQQPSPDIGQASACISNNFLLRIASIAISDVQGAAAAIFSQCFLEIGFTTGSGGSTILTSNDGSGITIIFNVAPPGLAC</sequence>
<reference evidence="1 2" key="1">
    <citation type="submission" date="2016-04" db="EMBL/GenBank/DDBJ databases">
        <title>Draft genome of Fonsecaea erecta CBS 125763.</title>
        <authorList>
            <person name="Weiss V.A."/>
            <person name="Vicente V.A."/>
            <person name="Raittz R.T."/>
            <person name="Moreno L.F."/>
            <person name="De Souza E.M."/>
            <person name="Pedrosa F.O."/>
            <person name="Steffens M.B."/>
            <person name="Faoro H."/>
            <person name="Tadra-Sfeir M.Z."/>
            <person name="Najafzadeh M.J."/>
            <person name="Felipe M.S."/>
            <person name="Teixeira M."/>
            <person name="Sun J."/>
            <person name="Xi L."/>
            <person name="Gomes R."/>
            <person name="De Azevedo C.M."/>
            <person name="Salgado C.G."/>
            <person name="Da Silva M.B."/>
            <person name="Nascimento M.F."/>
            <person name="Queiroz-Telles F."/>
            <person name="Attili D.S."/>
            <person name="Gorbushina A."/>
        </authorList>
    </citation>
    <scope>NUCLEOTIDE SEQUENCE [LARGE SCALE GENOMIC DNA]</scope>
    <source>
        <strain evidence="1 2">CBS 125763</strain>
    </source>
</reference>